<dbReference type="AlphaFoldDB" id="A0A2H3D759"/>
<name>A0A2H3D759_ARMGA</name>
<sequence length="86" mass="9830">MITKRYVLLPHLDLVLDTGRLLVASAWMGTTATRWPRNEALKIGTRSQTSVHYHFMVRDTFWITRIKVVSSQLPSDHNGSPPLKQS</sequence>
<evidence type="ECO:0000313" key="2">
    <source>
        <dbReference type="Proteomes" id="UP000217790"/>
    </source>
</evidence>
<proteinExistence type="predicted"/>
<reference evidence="2" key="1">
    <citation type="journal article" date="2017" name="Nat. Ecol. Evol.">
        <title>Genome expansion and lineage-specific genetic innovations in the forest pathogenic fungi Armillaria.</title>
        <authorList>
            <person name="Sipos G."/>
            <person name="Prasanna A.N."/>
            <person name="Walter M.C."/>
            <person name="O'Connor E."/>
            <person name="Balint B."/>
            <person name="Krizsan K."/>
            <person name="Kiss B."/>
            <person name="Hess J."/>
            <person name="Varga T."/>
            <person name="Slot J."/>
            <person name="Riley R."/>
            <person name="Boka B."/>
            <person name="Rigling D."/>
            <person name="Barry K."/>
            <person name="Lee J."/>
            <person name="Mihaltcheva S."/>
            <person name="LaButti K."/>
            <person name="Lipzen A."/>
            <person name="Waldron R."/>
            <person name="Moloney N.M."/>
            <person name="Sperisen C."/>
            <person name="Kredics L."/>
            <person name="Vagvoelgyi C."/>
            <person name="Patrignani A."/>
            <person name="Fitzpatrick D."/>
            <person name="Nagy I."/>
            <person name="Doyle S."/>
            <person name="Anderson J.B."/>
            <person name="Grigoriev I.V."/>
            <person name="Gueldener U."/>
            <person name="Muensterkoetter M."/>
            <person name="Nagy L.G."/>
        </authorList>
    </citation>
    <scope>NUCLEOTIDE SEQUENCE [LARGE SCALE GENOMIC DNA]</scope>
    <source>
        <strain evidence="2">Ar21-2</strain>
    </source>
</reference>
<dbReference type="Proteomes" id="UP000217790">
    <property type="component" value="Unassembled WGS sequence"/>
</dbReference>
<organism evidence="1 2">
    <name type="scientific">Armillaria gallica</name>
    <name type="common">Bulbous honey fungus</name>
    <name type="synonym">Armillaria bulbosa</name>
    <dbReference type="NCBI Taxonomy" id="47427"/>
    <lineage>
        <taxon>Eukaryota</taxon>
        <taxon>Fungi</taxon>
        <taxon>Dikarya</taxon>
        <taxon>Basidiomycota</taxon>
        <taxon>Agaricomycotina</taxon>
        <taxon>Agaricomycetes</taxon>
        <taxon>Agaricomycetidae</taxon>
        <taxon>Agaricales</taxon>
        <taxon>Marasmiineae</taxon>
        <taxon>Physalacriaceae</taxon>
        <taxon>Armillaria</taxon>
    </lineage>
</organism>
<gene>
    <name evidence="1" type="ORF">ARMGADRAFT_598524</name>
</gene>
<dbReference type="EMBL" id="KZ293695">
    <property type="protein sequence ID" value="PBK84907.1"/>
    <property type="molecule type" value="Genomic_DNA"/>
</dbReference>
<keyword evidence="2" id="KW-1185">Reference proteome</keyword>
<protein>
    <submittedName>
        <fullName evidence="1">Uncharacterized protein</fullName>
    </submittedName>
</protein>
<evidence type="ECO:0000313" key="1">
    <source>
        <dbReference type="EMBL" id="PBK84907.1"/>
    </source>
</evidence>
<dbReference type="InParanoid" id="A0A2H3D759"/>
<accession>A0A2H3D759</accession>